<organism evidence="6 7">
    <name type="scientific">Streptomyces scabiei</name>
    <dbReference type="NCBI Taxonomy" id="1930"/>
    <lineage>
        <taxon>Bacteria</taxon>
        <taxon>Bacillati</taxon>
        <taxon>Actinomycetota</taxon>
        <taxon>Actinomycetes</taxon>
        <taxon>Kitasatosporales</taxon>
        <taxon>Streptomycetaceae</taxon>
        <taxon>Streptomyces</taxon>
    </lineage>
</organism>
<dbReference type="Gene3D" id="1.10.357.10">
    <property type="entry name" value="Tetracycline Repressor, domain 2"/>
    <property type="match status" value="1"/>
</dbReference>
<dbReference type="GO" id="GO:0000976">
    <property type="term" value="F:transcription cis-regulatory region binding"/>
    <property type="evidence" value="ECO:0007669"/>
    <property type="project" value="TreeGrafter"/>
</dbReference>
<keyword evidence="2 4" id="KW-0238">DNA-binding</keyword>
<sequence>MGSSKAWKSSVLLLDSPHADAGRPNARFERRRAETRRALICAARELLAEAGDANAGIQAIVDRADVGLGSFSHHFESKAELFDAAPAHALKEFGQVMDERLAGTGDPAELMAEGFRLVARMADSHPELMRILRHRGPSRIRSDRGLARASAAMWSVGSRQAGLPPSARSTLCPEWAEPYCPWWSCGFPGPTSTARKRPRTWPR</sequence>
<dbReference type="PROSITE" id="PS50977">
    <property type="entry name" value="HTH_TETR_2"/>
    <property type="match status" value="1"/>
</dbReference>
<dbReference type="InterPro" id="IPR001647">
    <property type="entry name" value="HTH_TetR"/>
</dbReference>
<feature type="domain" description="HTH tetR-type" evidence="5">
    <location>
        <begin position="33"/>
        <end position="93"/>
    </location>
</feature>
<feature type="DNA-binding region" description="H-T-H motif" evidence="4">
    <location>
        <begin position="56"/>
        <end position="75"/>
    </location>
</feature>
<dbReference type="EMBL" id="BCMM01000013">
    <property type="protein sequence ID" value="GAQ62732.1"/>
    <property type="molecule type" value="Genomic_DNA"/>
</dbReference>
<name>A0A100JNF8_STRSC</name>
<dbReference type="GO" id="GO:0003700">
    <property type="term" value="F:DNA-binding transcription factor activity"/>
    <property type="evidence" value="ECO:0007669"/>
    <property type="project" value="TreeGrafter"/>
</dbReference>
<protein>
    <submittedName>
        <fullName evidence="6">Transcriptional regulator BetI</fullName>
    </submittedName>
</protein>
<evidence type="ECO:0000256" key="3">
    <source>
        <dbReference type="ARBA" id="ARBA00023163"/>
    </source>
</evidence>
<evidence type="ECO:0000259" key="5">
    <source>
        <dbReference type="PROSITE" id="PS50977"/>
    </source>
</evidence>
<comment type="caution">
    <text evidence="6">The sequence shown here is derived from an EMBL/GenBank/DDBJ whole genome shotgun (WGS) entry which is preliminary data.</text>
</comment>
<evidence type="ECO:0000256" key="2">
    <source>
        <dbReference type="ARBA" id="ARBA00023125"/>
    </source>
</evidence>
<evidence type="ECO:0000256" key="1">
    <source>
        <dbReference type="ARBA" id="ARBA00023015"/>
    </source>
</evidence>
<dbReference type="Proteomes" id="UP000067448">
    <property type="component" value="Unassembled WGS sequence"/>
</dbReference>
<dbReference type="InterPro" id="IPR009057">
    <property type="entry name" value="Homeodomain-like_sf"/>
</dbReference>
<dbReference type="PRINTS" id="PR00455">
    <property type="entry name" value="HTHTETR"/>
</dbReference>
<proteinExistence type="predicted"/>
<reference evidence="7" key="3">
    <citation type="submission" date="2016-02" db="EMBL/GenBank/DDBJ databases">
        <title>Draft genome of pathogenic Streptomyces sp. in Japan.</title>
        <authorList>
            <person name="Tomihama T."/>
            <person name="Ikenaga M."/>
            <person name="Sakai M."/>
            <person name="Okubo T."/>
            <person name="Ikeda S."/>
        </authorList>
    </citation>
    <scope>NUCLEOTIDE SEQUENCE [LARGE SCALE GENOMIC DNA]</scope>
    <source>
        <strain evidence="7">S58</strain>
    </source>
</reference>
<evidence type="ECO:0000313" key="6">
    <source>
        <dbReference type="EMBL" id="GAQ62732.1"/>
    </source>
</evidence>
<dbReference type="AlphaFoldDB" id="A0A100JNF8"/>
<evidence type="ECO:0000313" key="7">
    <source>
        <dbReference type="Proteomes" id="UP000067448"/>
    </source>
</evidence>
<dbReference type="PANTHER" id="PTHR30055">
    <property type="entry name" value="HTH-TYPE TRANSCRIPTIONAL REGULATOR RUTR"/>
    <property type="match status" value="1"/>
</dbReference>
<evidence type="ECO:0000256" key="4">
    <source>
        <dbReference type="PROSITE-ProRule" id="PRU00335"/>
    </source>
</evidence>
<keyword evidence="1" id="KW-0805">Transcription regulation</keyword>
<accession>A0A100JNF8</accession>
<keyword evidence="3" id="KW-0804">Transcription</keyword>
<dbReference type="InterPro" id="IPR050109">
    <property type="entry name" value="HTH-type_TetR-like_transc_reg"/>
</dbReference>
<reference evidence="6 7" key="2">
    <citation type="journal article" date="2016" name="Genome Announc.">
        <title>Draft Genome Sequences of Streptomyces scabiei S58, Streptomyces turgidiscabies T45, and Streptomyces acidiscabies a10, the Pathogens of Potato Common Scab, Isolated in Japan.</title>
        <authorList>
            <person name="Tomihama T."/>
            <person name="Nishi Y."/>
            <person name="Sakai M."/>
            <person name="Ikenaga M."/>
            <person name="Okubo T."/>
            <person name="Ikeda S."/>
        </authorList>
    </citation>
    <scope>NUCLEOTIDE SEQUENCE [LARGE SCALE GENOMIC DNA]</scope>
    <source>
        <strain evidence="6 7">S58</strain>
    </source>
</reference>
<dbReference type="SUPFAM" id="SSF46689">
    <property type="entry name" value="Homeodomain-like"/>
    <property type="match status" value="1"/>
</dbReference>
<dbReference type="Pfam" id="PF00440">
    <property type="entry name" value="TetR_N"/>
    <property type="match status" value="1"/>
</dbReference>
<dbReference type="PANTHER" id="PTHR30055:SF234">
    <property type="entry name" value="HTH-TYPE TRANSCRIPTIONAL REGULATOR BETI"/>
    <property type="match status" value="1"/>
</dbReference>
<reference evidence="7" key="1">
    <citation type="submission" date="2015-11" db="EMBL/GenBank/DDBJ databases">
        <authorList>
            <consortium name="Cross-ministerial Strategic Innovation Promotion Program (SIP) consortium"/>
            <person name="Tomihama T."/>
            <person name="Ikenaga M."/>
            <person name="Sakai M."/>
            <person name="Okubo T."/>
            <person name="Ikeda S."/>
        </authorList>
    </citation>
    <scope>NUCLEOTIDE SEQUENCE [LARGE SCALE GENOMIC DNA]</scope>
    <source>
        <strain evidence="7">S58</strain>
    </source>
</reference>
<gene>
    <name evidence="6" type="ORF">SsS58_03102</name>
</gene>